<dbReference type="AlphaFoldDB" id="A0A7Y8Y3J3"/>
<comment type="caution">
    <text evidence="1">The sequence shown here is derived from an EMBL/GenBank/DDBJ whole genome shotgun (WGS) entry which is preliminary data.</text>
</comment>
<proteinExistence type="predicted"/>
<sequence>MKTLILSLSSSILLLGCESNTNKTPTVVHQRLIYDSLHRQKAFIVNLESTIEFKTNSLKHSDYDQFLLLIDKDSFALKPEYNADKFSDKKSIIIKYLSPLGLTSDRFENPSISDKILKHSHIIIKKGGIVARDSLYKLESVITLHRTSNIKTE</sequence>
<organism evidence="1 2">
    <name type="scientific">Flavobacterium agri</name>
    <dbReference type="NCBI Taxonomy" id="2743471"/>
    <lineage>
        <taxon>Bacteria</taxon>
        <taxon>Pseudomonadati</taxon>
        <taxon>Bacteroidota</taxon>
        <taxon>Flavobacteriia</taxon>
        <taxon>Flavobacteriales</taxon>
        <taxon>Flavobacteriaceae</taxon>
        <taxon>Flavobacterium</taxon>
    </lineage>
</organism>
<gene>
    <name evidence="1" type="ORF">HZF10_13500</name>
</gene>
<name>A0A7Y8Y3J3_9FLAO</name>
<evidence type="ECO:0000313" key="2">
    <source>
        <dbReference type="Proteomes" id="UP000535020"/>
    </source>
</evidence>
<evidence type="ECO:0000313" key="1">
    <source>
        <dbReference type="EMBL" id="NYA71939.1"/>
    </source>
</evidence>
<dbReference type="PROSITE" id="PS51257">
    <property type="entry name" value="PROKAR_LIPOPROTEIN"/>
    <property type="match status" value="1"/>
</dbReference>
<dbReference type="RefSeq" id="WP_176006750.1">
    <property type="nucleotide sequence ID" value="NZ_JABWMI010000015.1"/>
</dbReference>
<dbReference type="EMBL" id="JACBJI010000006">
    <property type="protein sequence ID" value="NYA71939.1"/>
    <property type="molecule type" value="Genomic_DNA"/>
</dbReference>
<evidence type="ECO:0008006" key="3">
    <source>
        <dbReference type="Google" id="ProtNLM"/>
    </source>
</evidence>
<reference evidence="1 2" key="1">
    <citation type="submission" date="2020-07" db="EMBL/GenBank/DDBJ databases">
        <authorList>
            <person name="Sun Q."/>
        </authorList>
    </citation>
    <scope>NUCLEOTIDE SEQUENCE [LARGE SCALE GENOMIC DNA]</scope>
    <source>
        <strain evidence="1 2">MAH-1</strain>
    </source>
</reference>
<protein>
    <recommendedName>
        <fullName evidence="3">Lipoprotein</fullName>
    </recommendedName>
</protein>
<accession>A0A7Y8Y3J3</accession>
<keyword evidence="2" id="KW-1185">Reference proteome</keyword>
<dbReference type="Proteomes" id="UP000535020">
    <property type="component" value="Unassembled WGS sequence"/>
</dbReference>